<dbReference type="Gene3D" id="3.40.50.720">
    <property type="entry name" value="NAD(P)-binding Rossmann-like Domain"/>
    <property type="match status" value="1"/>
</dbReference>
<dbReference type="Proteomes" id="UP000469558">
    <property type="component" value="Unassembled WGS sequence"/>
</dbReference>
<dbReference type="PANTHER" id="PTHR45458">
    <property type="entry name" value="SHORT-CHAIN DEHYDROGENASE/REDUCTASE SDR"/>
    <property type="match status" value="1"/>
</dbReference>
<dbReference type="InterPro" id="IPR036291">
    <property type="entry name" value="NAD(P)-bd_dom_sf"/>
</dbReference>
<dbReference type="EMBL" id="QGMK01000816">
    <property type="protein sequence ID" value="TVY78230.1"/>
    <property type="molecule type" value="Genomic_DNA"/>
</dbReference>
<organism evidence="1 2">
    <name type="scientific">Lachnellula suecica</name>
    <dbReference type="NCBI Taxonomy" id="602035"/>
    <lineage>
        <taxon>Eukaryota</taxon>
        <taxon>Fungi</taxon>
        <taxon>Dikarya</taxon>
        <taxon>Ascomycota</taxon>
        <taxon>Pezizomycotina</taxon>
        <taxon>Leotiomycetes</taxon>
        <taxon>Helotiales</taxon>
        <taxon>Lachnaceae</taxon>
        <taxon>Lachnellula</taxon>
    </lineage>
</organism>
<dbReference type="InterPro" id="IPR052184">
    <property type="entry name" value="SDR_enzymes"/>
</dbReference>
<dbReference type="PRINTS" id="PR00081">
    <property type="entry name" value="GDHRDH"/>
</dbReference>
<proteinExistence type="predicted"/>
<dbReference type="AlphaFoldDB" id="A0A8T9C642"/>
<sequence length="250" mass="27097">MSTIVFITGANRGLGLGLLERYLKLPNHTVIAANRNPEHPTSKSLSKLPTADGTKLIVVKLDATIWQDAFDAVKTLEDQGIDHFDVVIANAGVCNLWPKVVDVKPEDLIAHVEANTYSVVSLYQAVRPLLQKSEKEPIYAIMGTTAGSLNSQLPLTNGVYGPSKAASAWYSIRINEENSWLNSFSLVPGWVHTDLGDSGATGLGVRKEQQDKLMIGVDESCDGMMKVLAETSKAKHGGKLVLYSGEPIPW</sequence>
<keyword evidence="2" id="KW-1185">Reference proteome</keyword>
<comment type="caution">
    <text evidence="1">The sequence shown here is derived from an EMBL/GenBank/DDBJ whole genome shotgun (WGS) entry which is preliminary data.</text>
</comment>
<name>A0A8T9C642_9HELO</name>
<gene>
    <name evidence="1" type="primary">aflD_1</name>
    <name evidence="1" type="ORF">LSUE1_G004192</name>
</gene>
<reference evidence="1 2" key="1">
    <citation type="submission" date="2018-05" db="EMBL/GenBank/DDBJ databases">
        <title>Genome sequencing and assembly of the regulated plant pathogen Lachnellula willkommii and related sister species for the development of diagnostic species identification markers.</title>
        <authorList>
            <person name="Giroux E."/>
            <person name="Bilodeau G."/>
        </authorList>
    </citation>
    <scope>NUCLEOTIDE SEQUENCE [LARGE SCALE GENOMIC DNA]</scope>
    <source>
        <strain evidence="1 2">CBS 268.59</strain>
    </source>
</reference>
<evidence type="ECO:0000313" key="1">
    <source>
        <dbReference type="EMBL" id="TVY78230.1"/>
    </source>
</evidence>
<evidence type="ECO:0000313" key="2">
    <source>
        <dbReference type="Proteomes" id="UP000469558"/>
    </source>
</evidence>
<dbReference type="OrthoDB" id="9876299at2759"/>
<protein>
    <submittedName>
        <fullName evidence="1">Norsolorinic acid ketoreductase</fullName>
    </submittedName>
</protein>
<dbReference type="PANTHER" id="PTHR45458:SF1">
    <property type="entry name" value="SHORT CHAIN DEHYDROGENASE"/>
    <property type="match status" value="1"/>
</dbReference>
<accession>A0A8T9C642</accession>
<dbReference type="InterPro" id="IPR002347">
    <property type="entry name" value="SDR_fam"/>
</dbReference>
<dbReference type="SUPFAM" id="SSF51735">
    <property type="entry name" value="NAD(P)-binding Rossmann-fold domains"/>
    <property type="match status" value="1"/>
</dbReference>
<dbReference type="GO" id="GO:0016616">
    <property type="term" value="F:oxidoreductase activity, acting on the CH-OH group of donors, NAD or NADP as acceptor"/>
    <property type="evidence" value="ECO:0007669"/>
    <property type="project" value="TreeGrafter"/>
</dbReference>
<dbReference type="Pfam" id="PF00106">
    <property type="entry name" value="adh_short"/>
    <property type="match status" value="1"/>
</dbReference>